<feature type="domain" description="Prepilin type IV endopeptidase peptidase" evidence="2">
    <location>
        <begin position="8"/>
        <end position="108"/>
    </location>
</feature>
<evidence type="ECO:0000259" key="2">
    <source>
        <dbReference type="Pfam" id="PF01478"/>
    </source>
</evidence>
<keyword evidence="1" id="KW-1133">Transmembrane helix</keyword>
<feature type="transmembrane region" description="Helical" evidence="1">
    <location>
        <begin position="128"/>
        <end position="148"/>
    </location>
</feature>
<dbReference type="GO" id="GO:0004190">
    <property type="term" value="F:aspartic-type endopeptidase activity"/>
    <property type="evidence" value="ECO:0007669"/>
    <property type="project" value="InterPro"/>
</dbReference>
<reference evidence="3 4" key="1">
    <citation type="submission" date="2009-02" db="EMBL/GenBank/DDBJ databases">
        <authorList>
            <person name="Fulton L."/>
            <person name="Clifton S."/>
            <person name="Fulton B."/>
            <person name="Xu J."/>
            <person name="Minx P."/>
            <person name="Pepin K.H."/>
            <person name="Johnson M."/>
            <person name="Bhonagiri V."/>
            <person name="Nash W.E."/>
            <person name="Mardis E.R."/>
            <person name="Wilson R.K."/>
        </authorList>
    </citation>
    <scope>NUCLEOTIDE SEQUENCE [LARGE SCALE GENOMIC DNA]</scope>
    <source>
        <strain evidence="3 4">DSM 16841</strain>
    </source>
</reference>
<name>C0FPW2_9FIRM</name>
<gene>
    <name evidence="3" type="ORF">ROSEINA2194_00765</name>
</gene>
<comment type="caution">
    <text evidence="3">The sequence shown here is derived from an EMBL/GenBank/DDBJ whole genome shotgun (WGS) entry which is preliminary data.</text>
</comment>
<dbReference type="Pfam" id="PF01478">
    <property type="entry name" value="Peptidase_A24"/>
    <property type="match status" value="1"/>
</dbReference>
<evidence type="ECO:0000313" key="4">
    <source>
        <dbReference type="Proteomes" id="UP000003561"/>
    </source>
</evidence>
<accession>C0FPW2</accession>
<dbReference type="MEROPS" id="A24.019"/>
<protein>
    <submittedName>
        <fullName evidence="3">Peptidase, A24 family</fullName>
    </submittedName>
</protein>
<dbReference type="AlphaFoldDB" id="C0FPW2"/>
<proteinExistence type="predicted"/>
<feature type="transmembrane region" description="Helical" evidence="1">
    <location>
        <begin position="29"/>
        <end position="46"/>
    </location>
</feature>
<dbReference type="InterPro" id="IPR000045">
    <property type="entry name" value="Prepilin_IV_endopep_pep"/>
</dbReference>
<evidence type="ECO:0000313" key="3">
    <source>
        <dbReference type="EMBL" id="EEG95369.1"/>
    </source>
</evidence>
<evidence type="ECO:0000256" key="1">
    <source>
        <dbReference type="SAM" id="Phobius"/>
    </source>
</evidence>
<feature type="transmembrane region" description="Helical" evidence="1">
    <location>
        <begin position="6"/>
        <end position="22"/>
    </location>
</feature>
<feature type="transmembrane region" description="Helical" evidence="1">
    <location>
        <begin position="52"/>
        <end position="70"/>
    </location>
</feature>
<organism evidence="3 4">
    <name type="scientific">Roseburia inulinivorans DSM 16841</name>
    <dbReference type="NCBI Taxonomy" id="622312"/>
    <lineage>
        <taxon>Bacteria</taxon>
        <taxon>Bacillati</taxon>
        <taxon>Bacillota</taxon>
        <taxon>Clostridia</taxon>
        <taxon>Lachnospirales</taxon>
        <taxon>Lachnospiraceae</taxon>
        <taxon>Roseburia</taxon>
    </lineage>
</organism>
<reference evidence="3 4" key="2">
    <citation type="submission" date="2009-03" db="EMBL/GenBank/DDBJ databases">
        <title>Draft genome sequence of Roseburia inulinivorans (DSM 16841).</title>
        <authorList>
            <person name="Sudarsanam P."/>
            <person name="Ley R."/>
            <person name="Guruge J."/>
            <person name="Turnbaugh P.J."/>
            <person name="Mahowald M."/>
            <person name="Liep D."/>
            <person name="Gordon J."/>
        </authorList>
    </citation>
    <scope>NUCLEOTIDE SEQUENCE [LARGE SCALE GENOMIC DNA]</scope>
    <source>
        <strain evidence="3 4">DSM 16841</strain>
    </source>
</reference>
<keyword evidence="1" id="KW-0812">Transmembrane</keyword>
<keyword evidence="1" id="KW-0472">Membrane</keyword>
<dbReference type="GO" id="GO:0016020">
    <property type="term" value="C:membrane"/>
    <property type="evidence" value="ECO:0007669"/>
    <property type="project" value="InterPro"/>
</dbReference>
<feature type="transmembrane region" description="Helical" evidence="1">
    <location>
        <begin position="99"/>
        <end position="116"/>
    </location>
</feature>
<dbReference type="EMBL" id="ACFY01000033">
    <property type="protein sequence ID" value="EEG95369.1"/>
    <property type="molecule type" value="Genomic_DNA"/>
</dbReference>
<dbReference type="Proteomes" id="UP000003561">
    <property type="component" value="Unassembled WGS sequence"/>
</dbReference>
<dbReference type="Gene3D" id="1.20.120.1220">
    <property type="match status" value="1"/>
</dbReference>
<sequence length="177" mass="19310">MLEGIRMIVLLVSLFLCAWIDWKTERVSVPLLLLGGMAAVLLHLFAQEESVFYLMTGMSVGIALLLYSLVTHESIGYGDGCLFVMTGLFLGIWENLVLLLLASVLAGIGSAVLLFFKKKEEKGKNTVCTICIYGVCFIVTLMEGAGYAGKFFNRGIIDRATCACGHGTCAENRNRLL</sequence>